<geneLocation type="mitochondrion" evidence="1"/>
<proteinExistence type="predicted"/>
<accession>A0A101M570</accession>
<evidence type="ECO:0000313" key="1">
    <source>
        <dbReference type="EMBL" id="KUM51193.1"/>
    </source>
</evidence>
<dbReference type="EMBL" id="LKAM01000001">
    <property type="protein sequence ID" value="KUM51193.1"/>
    <property type="molecule type" value="Genomic_DNA"/>
</dbReference>
<comment type="caution">
    <text evidence="1">The sequence shown here is derived from an EMBL/GenBank/DDBJ whole genome shotgun (WGS) entry which is preliminary data.</text>
</comment>
<protein>
    <submittedName>
        <fullName evidence="1">Uncharacterized protein</fullName>
    </submittedName>
</protein>
<reference evidence="1" key="1">
    <citation type="journal article" date="2015" name="Genome Biol. Evol.">
        <title>Organellar Genomes of White Spruce (Picea glauca): Assembly and Annotation.</title>
        <authorList>
            <person name="Jackman S.D."/>
            <person name="Warren R.L."/>
            <person name="Gibb E.A."/>
            <person name="Vandervalk B.P."/>
            <person name="Mohamadi H."/>
            <person name="Chu J."/>
            <person name="Raymond A."/>
            <person name="Pleasance S."/>
            <person name="Coope R."/>
            <person name="Wildung M.R."/>
            <person name="Ritland C.E."/>
            <person name="Bousquet J."/>
            <person name="Jones S.J."/>
            <person name="Bohlmann J."/>
            <person name="Birol I."/>
        </authorList>
    </citation>
    <scope>NUCLEOTIDE SEQUENCE [LARGE SCALE GENOMIC DNA]</scope>
    <source>
        <tissue evidence="1">Flushing bud</tissue>
    </source>
</reference>
<sequence>MMLLEEEPYPCAGITYSNRCNGLNLTPLDPMHHSDSQIDGIEWFQNAKIPRYAE</sequence>
<gene>
    <name evidence="1" type="ORF">ABT39_MTgene1039</name>
</gene>
<organism evidence="1">
    <name type="scientific">Picea glauca</name>
    <name type="common">White spruce</name>
    <name type="synonym">Pinus glauca</name>
    <dbReference type="NCBI Taxonomy" id="3330"/>
    <lineage>
        <taxon>Eukaryota</taxon>
        <taxon>Viridiplantae</taxon>
        <taxon>Streptophyta</taxon>
        <taxon>Embryophyta</taxon>
        <taxon>Tracheophyta</taxon>
        <taxon>Spermatophyta</taxon>
        <taxon>Pinopsida</taxon>
        <taxon>Pinidae</taxon>
        <taxon>Conifers I</taxon>
        <taxon>Pinales</taxon>
        <taxon>Pinaceae</taxon>
        <taxon>Picea</taxon>
    </lineage>
</organism>
<dbReference type="AlphaFoldDB" id="A0A101M570"/>
<keyword evidence="1" id="KW-0496">Mitochondrion</keyword>
<name>A0A101M570_PICGL</name>